<evidence type="ECO:0000313" key="5">
    <source>
        <dbReference type="EMBL" id="MCP1101034.1"/>
    </source>
</evidence>
<keyword evidence="4" id="KW-0175">Coiled coil</keyword>
<evidence type="ECO:0000313" key="6">
    <source>
        <dbReference type="Proteomes" id="UP001523566"/>
    </source>
</evidence>
<evidence type="ECO:0000256" key="1">
    <source>
        <dbReference type="ARBA" id="ARBA00005901"/>
    </source>
</evidence>
<dbReference type="SUPFAM" id="SSF160527">
    <property type="entry name" value="V-type ATPase subunit E-like"/>
    <property type="match status" value="1"/>
</dbReference>
<dbReference type="InterPro" id="IPR002842">
    <property type="entry name" value="ATPase_V1_Esu"/>
</dbReference>
<protein>
    <submittedName>
        <fullName evidence="5">V-type ATP synthase subunit E family protein</fullName>
    </submittedName>
</protein>
<proteinExistence type="inferred from homology"/>
<dbReference type="Proteomes" id="UP001523566">
    <property type="component" value="Unassembled WGS sequence"/>
</dbReference>
<evidence type="ECO:0000256" key="2">
    <source>
        <dbReference type="ARBA" id="ARBA00022448"/>
    </source>
</evidence>
<feature type="coiled-coil region" evidence="4">
    <location>
        <begin position="9"/>
        <end position="54"/>
    </location>
</feature>
<comment type="caution">
    <text evidence="5">The sequence shown here is derived from an EMBL/GenBank/DDBJ whole genome shotgun (WGS) entry which is preliminary data.</text>
</comment>
<reference evidence="5 6" key="1">
    <citation type="journal article" date="2022" name="Genome Biol. Evol.">
        <title>Host diet, physiology and behaviors set the stage for Lachnospiraceae cladogenesis.</title>
        <authorList>
            <person name="Vera-Ponce De Leon A."/>
            <person name="Schneider M."/>
            <person name="Jahnes B.C."/>
            <person name="Sadowski V."/>
            <person name="Camuy-Velez L.A."/>
            <person name="Duan J."/>
            <person name="Sabree Z.L."/>
        </authorList>
    </citation>
    <scope>NUCLEOTIDE SEQUENCE [LARGE SCALE GENOMIC DNA]</scope>
    <source>
        <strain evidence="5 6">PAL113</strain>
    </source>
</reference>
<dbReference type="RefSeq" id="WP_262064816.1">
    <property type="nucleotide sequence ID" value="NZ_JAMXOD010000001.1"/>
</dbReference>
<sequence length="197" mass="22537">MTGLDKVQNQILAEAKEVAQGKLNEANQQAKEMIEEAQKEADKTLEQMNRKSDETVKKYEEKMESSIDMERRTRLLSEKQGIINEMTNRAYEKIKALDDVSYFAFLLEIFKGHVRDGEGVLYFSAKDLERIPSDFLSEIEKASKEKGGSVTVSKEAKNIENGFVLAYGDIEENCTIKALFDDKKDLLRDKIHQILFS</sequence>
<gene>
    <name evidence="5" type="ORF">NK125_01230</name>
</gene>
<dbReference type="Gene3D" id="3.30.2320.30">
    <property type="entry name" value="ATP synthase, E subunit, C-terminal"/>
    <property type="match status" value="1"/>
</dbReference>
<dbReference type="Gene3D" id="1.20.5.620">
    <property type="entry name" value="F1F0 ATP synthase subunit B, membrane domain"/>
    <property type="match status" value="1"/>
</dbReference>
<keyword evidence="2" id="KW-0813">Transport</keyword>
<keyword evidence="6" id="KW-1185">Reference proteome</keyword>
<evidence type="ECO:0000256" key="3">
    <source>
        <dbReference type="ARBA" id="ARBA00023065"/>
    </source>
</evidence>
<evidence type="ECO:0000256" key="4">
    <source>
        <dbReference type="SAM" id="Coils"/>
    </source>
</evidence>
<organism evidence="5 6">
    <name type="scientific">Aequitasia blattaphilus</name>
    <dbReference type="NCBI Taxonomy" id="2949332"/>
    <lineage>
        <taxon>Bacteria</taxon>
        <taxon>Bacillati</taxon>
        <taxon>Bacillota</taxon>
        <taxon>Clostridia</taxon>
        <taxon>Lachnospirales</taxon>
        <taxon>Lachnospiraceae</taxon>
        <taxon>Aequitasia</taxon>
    </lineage>
</organism>
<dbReference type="EMBL" id="JAMZFW010000001">
    <property type="protein sequence ID" value="MCP1101034.1"/>
    <property type="molecule type" value="Genomic_DNA"/>
</dbReference>
<dbReference type="Pfam" id="PF01991">
    <property type="entry name" value="vATP-synt_E"/>
    <property type="match status" value="1"/>
</dbReference>
<comment type="similarity">
    <text evidence="1">Belongs to the V-ATPase E subunit family.</text>
</comment>
<accession>A0ABT1E628</accession>
<keyword evidence="3" id="KW-0406">Ion transport</keyword>
<dbReference type="InterPro" id="IPR038495">
    <property type="entry name" value="ATPase_E_C"/>
</dbReference>
<name>A0ABT1E628_9FIRM</name>